<reference evidence="3" key="1">
    <citation type="submission" date="2020-01" db="EMBL/GenBank/DDBJ databases">
        <authorList>
            <consortium name="DOE Joint Genome Institute"/>
            <person name="Haridas S."/>
            <person name="Albert R."/>
            <person name="Binder M."/>
            <person name="Bloem J."/>
            <person name="Labutti K."/>
            <person name="Salamov A."/>
            <person name="Andreopoulos B."/>
            <person name="Baker S.E."/>
            <person name="Barry K."/>
            <person name="Bills G."/>
            <person name="Bluhm B.H."/>
            <person name="Cannon C."/>
            <person name="Castanera R."/>
            <person name="Culley D.E."/>
            <person name="Daum C."/>
            <person name="Ezra D."/>
            <person name="Gonzalez J.B."/>
            <person name="Henrissat B."/>
            <person name="Kuo A."/>
            <person name="Liang C."/>
            <person name="Lipzen A."/>
            <person name="Lutzoni F."/>
            <person name="Magnuson J."/>
            <person name="Mondo S."/>
            <person name="Nolan M."/>
            <person name="Ohm R."/>
            <person name="Pangilinan J."/>
            <person name="Park H.-J."/>
            <person name="Ramirez L."/>
            <person name="Alfaro M."/>
            <person name="Sun H."/>
            <person name="Tritt A."/>
            <person name="Yoshinaga Y."/>
            <person name="Zwiers L.-H."/>
            <person name="Turgeon B.G."/>
            <person name="Goodwin S.B."/>
            <person name="Spatafora J.W."/>
            <person name="Crous P.W."/>
            <person name="Grigoriev I.V."/>
        </authorList>
    </citation>
    <scope>NUCLEOTIDE SEQUENCE</scope>
    <source>
        <strain evidence="3">CBS 394.84</strain>
    </source>
</reference>
<protein>
    <submittedName>
        <fullName evidence="3">Uncharacterized protein</fullName>
    </submittedName>
</protein>
<keyword evidence="2" id="KW-1133">Transmembrane helix</keyword>
<accession>A0A9P4GAL4</accession>
<dbReference type="RefSeq" id="XP_040784633.1">
    <property type="nucleotide sequence ID" value="XM_040927027.1"/>
</dbReference>
<gene>
    <name evidence="3" type="ORF">K460DRAFT_178334</name>
</gene>
<feature type="compositionally biased region" description="Basic and acidic residues" evidence="1">
    <location>
        <begin position="225"/>
        <end position="240"/>
    </location>
</feature>
<feature type="region of interest" description="Disordered" evidence="1">
    <location>
        <begin position="225"/>
        <end position="298"/>
    </location>
</feature>
<proteinExistence type="predicted"/>
<evidence type="ECO:0000256" key="2">
    <source>
        <dbReference type="SAM" id="Phobius"/>
    </source>
</evidence>
<dbReference type="GeneID" id="63844279"/>
<sequence length="298" mass="34118">MSFTNTMWELYYASSDHEDHTVAELDDGLSLDQKLALVDRTPFLPYFKEIRDGQLISPKFKQASQLLISNCFSLRNRCFAVSLVASVLWPCHFQYRQTVRTPREFFFMVSFYSFNLLNLCVLLAYADKFQDAPCRELVALVILGEEDEKTGTAPTISLTQGHKKHIFPLCSIFGLFQLFDAMLDSELAFMQRQPGPSTTNRIFQVKPDPRPVYILNRINAHKDRQAAIKRRQDCSRDNTTGRRRKAVSQSSLRIELSPPSSREVASRKAIAPPSLIPRKRKAVEMQNGEPASRKPVKR</sequence>
<keyword evidence="2" id="KW-0472">Membrane</keyword>
<evidence type="ECO:0000313" key="3">
    <source>
        <dbReference type="EMBL" id="KAF1842070.1"/>
    </source>
</evidence>
<comment type="caution">
    <text evidence="3">The sequence shown here is derived from an EMBL/GenBank/DDBJ whole genome shotgun (WGS) entry which is preliminary data.</text>
</comment>
<dbReference type="EMBL" id="ML976618">
    <property type="protein sequence ID" value="KAF1842070.1"/>
    <property type="molecule type" value="Genomic_DNA"/>
</dbReference>
<evidence type="ECO:0000313" key="4">
    <source>
        <dbReference type="Proteomes" id="UP000800039"/>
    </source>
</evidence>
<dbReference type="Proteomes" id="UP000800039">
    <property type="component" value="Unassembled WGS sequence"/>
</dbReference>
<organism evidence="3 4">
    <name type="scientific">Cucurbitaria berberidis CBS 394.84</name>
    <dbReference type="NCBI Taxonomy" id="1168544"/>
    <lineage>
        <taxon>Eukaryota</taxon>
        <taxon>Fungi</taxon>
        <taxon>Dikarya</taxon>
        <taxon>Ascomycota</taxon>
        <taxon>Pezizomycotina</taxon>
        <taxon>Dothideomycetes</taxon>
        <taxon>Pleosporomycetidae</taxon>
        <taxon>Pleosporales</taxon>
        <taxon>Pleosporineae</taxon>
        <taxon>Cucurbitariaceae</taxon>
        <taxon>Cucurbitaria</taxon>
    </lineage>
</organism>
<feature type="transmembrane region" description="Helical" evidence="2">
    <location>
        <begin position="105"/>
        <end position="126"/>
    </location>
</feature>
<keyword evidence="4" id="KW-1185">Reference proteome</keyword>
<dbReference type="AlphaFoldDB" id="A0A9P4GAL4"/>
<dbReference type="OrthoDB" id="3674174at2759"/>
<name>A0A9P4GAL4_9PLEO</name>
<keyword evidence="2" id="KW-0812">Transmembrane</keyword>
<evidence type="ECO:0000256" key="1">
    <source>
        <dbReference type="SAM" id="MobiDB-lite"/>
    </source>
</evidence>